<evidence type="ECO:0000256" key="4">
    <source>
        <dbReference type="ARBA" id="ARBA00023136"/>
    </source>
</evidence>
<feature type="transmembrane region" description="Helical" evidence="5">
    <location>
        <begin position="121"/>
        <end position="142"/>
    </location>
</feature>
<dbReference type="Proteomes" id="UP001213681">
    <property type="component" value="Unassembled WGS sequence"/>
</dbReference>
<keyword evidence="2 5" id="KW-0812">Transmembrane</keyword>
<feature type="transmembrane region" description="Helical" evidence="5">
    <location>
        <begin position="6"/>
        <end position="29"/>
    </location>
</feature>
<dbReference type="PROSITE" id="PS50836">
    <property type="entry name" value="DOMON"/>
    <property type="match status" value="1"/>
</dbReference>
<sequence>MSSVTASGLLGPVAALNGWTLVMEVWMYAVTIPEYNKIKPSGQTTKSQIDAQMPPTARWKRDNYNHLMEQPTQFYAVALALAIARGGKIDELDSALAWTYVGTRVLHSLVQSITNTMMARFLLFGFSSSILAVMTGRLAMLVF</sequence>
<accession>A0AAD6C4P6</accession>
<evidence type="ECO:0000259" key="6">
    <source>
        <dbReference type="PROSITE" id="PS50836"/>
    </source>
</evidence>
<feature type="domain" description="DOMON" evidence="6">
    <location>
        <begin position="92"/>
        <end position="143"/>
    </location>
</feature>
<gene>
    <name evidence="7" type="ORF">N7458_008357</name>
</gene>
<organism evidence="7 8">
    <name type="scientific">Penicillium daleae</name>
    <dbReference type="NCBI Taxonomy" id="63821"/>
    <lineage>
        <taxon>Eukaryota</taxon>
        <taxon>Fungi</taxon>
        <taxon>Dikarya</taxon>
        <taxon>Ascomycota</taxon>
        <taxon>Pezizomycotina</taxon>
        <taxon>Eurotiomycetes</taxon>
        <taxon>Eurotiomycetidae</taxon>
        <taxon>Eurotiales</taxon>
        <taxon>Aspergillaceae</taxon>
        <taxon>Penicillium</taxon>
    </lineage>
</organism>
<dbReference type="InterPro" id="IPR005018">
    <property type="entry name" value="DOMON_domain"/>
</dbReference>
<reference evidence="7" key="2">
    <citation type="journal article" date="2023" name="IMA Fungus">
        <title>Comparative genomic study of the Penicillium genus elucidates a diverse pangenome and 15 lateral gene transfer events.</title>
        <authorList>
            <person name="Petersen C."/>
            <person name="Sorensen T."/>
            <person name="Nielsen M.R."/>
            <person name="Sondergaard T.E."/>
            <person name="Sorensen J.L."/>
            <person name="Fitzpatrick D.A."/>
            <person name="Frisvad J.C."/>
            <person name="Nielsen K.L."/>
        </authorList>
    </citation>
    <scope>NUCLEOTIDE SEQUENCE</scope>
    <source>
        <strain evidence="7">IBT 16125</strain>
    </source>
</reference>
<reference evidence="7" key="1">
    <citation type="submission" date="2022-12" db="EMBL/GenBank/DDBJ databases">
        <authorList>
            <person name="Petersen C."/>
        </authorList>
    </citation>
    <scope>NUCLEOTIDE SEQUENCE</scope>
    <source>
        <strain evidence="7">IBT 16125</strain>
    </source>
</reference>
<evidence type="ECO:0000313" key="7">
    <source>
        <dbReference type="EMBL" id="KAJ5444485.1"/>
    </source>
</evidence>
<dbReference type="RefSeq" id="XP_056764565.1">
    <property type="nucleotide sequence ID" value="XM_056911739.1"/>
</dbReference>
<evidence type="ECO:0000256" key="2">
    <source>
        <dbReference type="ARBA" id="ARBA00022692"/>
    </source>
</evidence>
<comment type="subcellular location">
    <subcellularLocation>
        <location evidence="1">Membrane</location>
    </subcellularLocation>
</comment>
<dbReference type="InterPro" id="IPR001129">
    <property type="entry name" value="Membr-assoc_MAPEG"/>
</dbReference>
<evidence type="ECO:0000256" key="3">
    <source>
        <dbReference type="ARBA" id="ARBA00022989"/>
    </source>
</evidence>
<evidence type="ECO:0000256" key="1">
    <source>
        <dbReference type="ARBA" id="ARBA00004370"/>
    </source>
</evidence>
<keyword evidence="4 5" id="KW-0472">Membrane</keyword>
<dbReference type="AlphaFoldDB" id="A0AAD6C4P6"/>
<dbReference type="Gene3D" id="1.20.120.550">
    <property type="entry name" value="Membrane associated eicosanoid/glutathione metabolism-like domain"/>
    <property type="match status" value="1"/>
</dbReference>
<name>A0AAD6C4P6_9EURO</name>
<dbReference type="Pfam" id="PF01124">
    <property type="entry name" value="MAPEG"/>
    <property type="match status" value="1"/>
</dbReference>
<dbReference type="InterPro" id="IPR023352">
    <property type="entry name" value="MAPEG-like_dom_sf"/>
</dbReference>
<dbReference type="SUPFAM" id="SSF161084">
    <property type="entry name" value="MAPEG domain-like"/>
    <property type="match status" value="1"/>
</dbReference>
<protein>
    <recommendedName>
        <fullName evidence="6">DOMON domain-containing protein</fullName>
    </recommendedName>
</protein>
<evidence type="ECO:0000256" key="5">
    <source>
        <dbReference type="SAM" id="Phobius"/>
    </source>
</evidence>
<dbReference type="GeneID" id="81601982"/>
<evidence type="ECO:0000313" key="8">
    <source>
        <dbReference type="Proteomes" id="UP001213681"/>
    </source>
</evidence>
<comment type="caution">
    <text evidence="7">The sequence shown here is derived from an EMBL/GenBank/DDBJ whole genome shotgun (WGS) entry which is preliminary data.</text>
</comment>
<dbReference type="EMBL" id="JAPVEA010000007">
    <property type="protein sequence ID" value="KAJ5444485.1"/>
    <property type="molecule type" value="Genomic_DNA"/>
</dbReference>
<keyword evidence="8" id="KW-1185">Reference proteome</keyword>
<proteinExistence type="predicted"/>
<dbReference type="GO" id="GO:0016020">
    <property type="term" value="C:membrane"/>
    <property type="evidence" value="ECO:0007669"/>
    <property type="project" value="UniProtKB-SubCell"/>
</dbReference>
<keyword evidence="3 5" id="KW-1133">Transmembrane helix</keyword>